<evidence type="ECO:0000313" key="2">
    <source>
        <dbReference type="Proteomes" id="UP000323856"/>
    </source>
</evidence>
<dbReference type="PANTHER" id="PTHR10000">
    <property type="entry name" value="PHOSPHOSERINE PHOSPHATASE"/>
    <property type="match status" value="1"/>
</dbReference>
<dbReference type="Pfam" id="PF08282">
    <property type="entry name" value="Hydrolase_3"/>
    <property type="match status" value="1"/>
</dbReference>
<dbReference type="PANTHER" id="PTHR10000:SF8">
    <property type="entry name" value="HAD SUPERFAMILY HYDROLASE-LIKE, TYPE 3"/>
    <property type="match status" value="1"/>
</dbReference>
<organism evidence="1 2">
    <name type="scientific">Paeniglutamicibacter gangotriensis</name>
    <dbReference type="NCBI Taxonomy" id="254787"/>
    <lineage>
        <taxon>Bacteria</taxon>
        <taxon>Bacillati</taxon>
        <taxon>Actinomycetota</taxon>
        <taxon>Actinomycetes</taxon>
        <taxon>Micrococcales</taxon>
        <taxon>Micrococcaceae</taxon>
        <taxon>Paeniglutamicibacter</taxon>
    </lineage>
</organism>
<dbReference type="SUPFAM" id="SSF56784">
    <property type="entry name" value="HAD-like"/>
    <property type="match status" value="1"/>
</dbReference>
<dbReference type="InterPro" id="IPR006379">
    <property type="entry name" value="HAD-SF_hydro_IIB"/>
</dbReference>
<dbReference type="AlphaFoldDB" id="A0A5B0ENK9"/>
<dbReference type="EMBL" id="VOBL01000002">
    <property type="protein sequence ID" value="KAA0979471.1"/>
    <property type="molecule type" value="Genomic_DNA"/>
</dbReference>
<dbReference type="Proteomes" id="UP000323856">
    <property type="component" value="Unassembled WGS sequence"/>
</dbReference>
<name>A0A5B0ENK9_9MICC</name>
<dbReference type="NCBIfam" id="TIGR00099">
    <property type="entry name" value="Cof-subfamily"/>
    <property type="match status" value="1"/>
</dbReference>
<dbReference type="GO" id="GO:0000287">
    <property type="term" value="F:magnesium ion binding"/>
    <property type="evidence" value="ECO:0007669"/>
    <property type="project" value="TreeGrafter"/>
</dbReference>
<proteinExistence type="predicted"/>
<gene>
    <name evidence="1" type="ORF">FQ154_03360</name>
</gene>
<dbReference type="Gene3D" id="3.40.50.1000">
    <property type="entry name" value="HAD superfamily/HAD-like"/>
    <property type="match status" value="1"/>
</dbReference>
<dbReference type="NCBIfam" id="TIGR01484">
    <property type="entry name" value="HAD-SF-IIB"/>
    <property type="match status" value="1"/>
</dbReference>
<evidence type="ECO:0000313" key="1">
    <source>
        <dbReference type="EMBL" id="KAA0979471.1"/>
    </source>
</evidence>
<protein>
    <submittedName>
        <fullName evidence="1">HAD family phosphatase</fullName>
    </submittedName>
</protein>
<dbReference type="InterPro" id="IPR036412">
    <property type="entry name" value="HAD-like_sf"/>
</dbReference>
<dbReference type="RefSeq" id="WP_149618686.1">
    <property type="nucleotide sequence ID" value="NZ_VOBL01000002.1"/>
</dbReference>
<dbReference type="GO" id="GO:0016791">
    <property type="term" value="F:phosphatase activity"/>
    <property type="evidence" value="ECO:0007669"/>
    <property type="project" value="TreeGrafter"/>
</dbReference>
<dbReference type="GO" id="GO:0005829">
    <property type="term" value="C:cytosol"/>
    <property type="evidence" value="ECO:0007669"/>
    <property type="project" value="TreeGrafter"/>
</dbReference>
<dbReference type="InterPro" id="IPR023214">
    <property type="entry name" value="HAD_sf"/>
</dbReference>
<reference evidence="1 2" key="1">
    <citation type="submission" date="2019-07" db="EMBL/GenBank/DDBJ databases">
        <title>Analysis of the biochemical properties, biological activity and biotechnological potential of siderophores and biosurfactants produced by Antarctic psychrotolerant bacteria.</title>
        <authorList>
            <person name="Styczynski M."/>
            <person name="Krucon T."/>
            <person name="Decewicz P."/>
            <person name="Dziewit L."/>
        </authorList>
    </citation>
    <scope>NUCLEOTIDE SEQUENCE [LARGE SCALE GENOMIC DNA]</scope>
    <source>
        <strain evidence="1 2">ANT_H27</strain>
    </source>
</reference>
<dbReference type="InterPro" id="IPR000150">
    <property type="entry name" value="Cof"/>
</dbReference>
<dbReference type="OrthoDB" id="3180855at2"/>
<dbReference type="Gene3D" id="3.30.1240.10">
    <property type="match status" value="1"/>
</dbReference>
<dbReference type="PROSITE" id="PS01229">
    <property type="entry name" value="COF_2"/>
    <property type="match status" value="1"/>
</dbReference>
<accession>A0A5B0ENK9</accession>
<comment type="caution">
    <text evidence="1">The sequence shown here is derived from an EMBL/GenBank/DDBJ whole genome shotgun (WGS) entry which is preliminary data.</text>
</comment>
<sequence>MTVMTNTGIEDRSEATKTYMICLDVDGTLVNHDGHMSQAVKDSARAIVAAGHEVVISTGRSLGATLPVIQMLGIESGYVVCCNGGVTARIDLSLEDGYEIVERKTFDPAPALRALVKALPTAKYALEDDQGRYLSTERFEDASFGVVSTPVTLNEMLEATAVRLVVFSTDSTVEEFGEAVGTMGLSGVTYSVGWTAWLDIAAEGITKASGLEALRTQRGFDIESTIAVGDGRNDIEMLAWAGRGVAMGQAPDEVKAVADEIAAGVDDDGLAVVLREFLADNAGVHPA</sequence>